<dbReference type="AlphaFoldDB" id="A0A073CJW7"/>
<name>A0A073CJW7_PLAA1</name>
<dbReference type="PANTHER" id="PTHR13806:SF46">
    <property type="entry name" value="FLOTILLIN-1-RELATED"/>
    <property type="match status" value="1"/>
</dbReference>
<evidence type="ECO:0000256" key="2">
    <source>
        <dbReference type="ARBA" id="ARBA00007161"/>
    </source>
</evidence>
<gene>
    <name evidence="7" type="ORF">A19Y_3676</name>
</gene>
<evidence type="ECO:0000256" key="1">
    <source>
        <dbReference type="ARBA" id="ARBA00004370"/>
    </source>
</evidence>
<dbReference type="GO" id="GO:0072659">
    <property type="term" value="P:protein localization to plasma membrane"/>
    <property type="evidence" value="ECO:0007669"/>
    <property type="project" value="TreeGrafter"/>
</dbReference>
<dbReference type="GO" id="GO:0005886">
    <property type="term" value="C:plasma membrane"/>
    <property type="evidence" value="ECO:0007669"/>
    <property type="project" value="TreeGrafter"/>
</dbReference>
<dbReference type="CDD" id="cd03399">
    <property type="entry name" value="SPFH_flotillin"/>
    <property type="match status" value="1"/>
</dbReference>
<dbReference type="Gene3D" id="3.30.479.30">
    <property type="entry name" value="Band 7 domain"/>
    <property type="match status" value="1"/>
</dbReference>
<feature type="transmembrane region" description="Helical" evidence="5">
    <location>
        <begin position="35"/>
        <end position="55"/>
    </location>
</feature>
<dbReference type="GO" id="GO:0002020">
    <property type="term" value="F:protease binding"/>
    <property type="evidence" value="ECO:0007669"/>
    <property type="project" value="TreeGrafter"/>
</dbReference>
<dbReference type="eggNOG" id="COG2268">
    <property type="taxonomic scope" value="Bacteria"/>
</dbReference>
<dbReference type="EMBL" id="CM002803">
    <property type="protein sequence ID" value="KEI68426.1"/>
    <property type="molecule type" value="Genomic_DNA"/>
</dbReference>
<comment type="subcellular location">
    <subcellularLocation>
        <location evidence="1">Membrane</location>
    </subcellularLocation>
</comment>
<dbReference type="SUPFAM" id="SSF117892">
    <property type="entry name" value="Band 7/SPFH domain"/>
    <property type="match status" value="1"/>
</dbReference>
<protein>
    <recommendedName>
        <fullName evidence="6">Band 7 domain-containing protein</fullName>
    </recommendedName>
</protein>
<keyword evidence="5" id="KW-0812">Transmembrane</keyword>
<evidence type="ECO:0000313" key="8">
    <source>
        <dbReference type="Proteomes" id="UP000027395"/>
    </source>
</evidence>
<dbReference type="PANTHER" id="PTHR13806">
    <property type="entry name" value="FLOTILLIN-RELATED"/>
    <property type="match status" value="1"/>
</dbReference>
<sequence>MTQDYIPKINNLPMITEVAQVPNADLPPDNSSGSIGTALPVALSIFGIIIFLWFLNTFLQICKPNEILILSGRKRRNQDGQELGYRVIFGGRTMCIPILETVKTMDLRTMPVRVEVKNAYSKGGTPLNIQAIANVKISNDRKIVGNAIERFLERDRSEISRVAKETLEGNLRGVVGTLTPEQLNEDRLQFAESIAEDVSRDLSKLGLQLDTLKIQSVSDDVDYLNSIGRRQIALIVRDAEIAESNAMAEAEQTEADCRRQAEVAKTQAQTIVLQKGNELRKIKAELEQQARSEEERTTAAGEEARAKAEQLLQTVRAELERLRLESDEVLPADAQRQAQELRARGEAASLIENALAAATVTDLLNQVWQETGSDASELFNLQQIEMILREAAKVPNRVKLQNINVIDSGDGKSVAGVVNIYPEIFRQFLETVEHILGVKLSSK</sequence>
<proteinExistence type="inferred from homology"/>
<accession>A0A073CJW7</accession>
<evidence type="ECO:0000259" key="6">
    <source>
        <dbReference type="SMART" id="SM00244"/>
    </source>
</evidence>
<reference evidence="7 8" key="1">
    <citation type="journal article" date="2014" name="Appl. Environ. Microbiol.">
        <title>Elucidation of insertion elements encoded on plasmids and in vitro construction of shuttle vectors from the toxic cyanobacterium Planktothrix.</title>
        <authorList>
            <person name="Christiansen G."/>
            <person name="Goesmann A."/>
            <person name="Kurmayer R."/>
        </authorList>
    </citation>
    <scope>NUCLEOTIDE SEQUENCE [LARGE SCALE GENOMIC DNA]</scope>
    <source>
        <strain evidence="7 8">NIVA-CYA 126/8</strain>
    </source>
</reference>
<keyword evidence="3 5" id="KW-0472">Membrane</keyword>
<evidence type="ECO:0000256" key="5">
    <source>
        <dbReference type="SAM" id="Phobius"/>
    </source>
</evidence>
<dbReference type="InterPro" id="IPR001107">
    <property type="entry name" value="Band_7"/>
</dbReference>
<comment type="similarity">
    <text evidence="2">Belongs to the band 7/mec-2 family. Flotillin subfamily.</text>
</comment>
<dbReference type="HOGENOM" id="CLU_039480_0_0_3"/>
<dbReference type="Pfam" id="PF01145">
    <property type="entry name" value="Band_7"/>
    <property type="match status" value="1"/>
</dbReference>
<dbReference type="PATRIC" id="fig|388467.6.peg.3624"/>
<keyword evidence="5" id="KW-1133">Transmembrane helix</keyword>
<dbReference type="Proteomes" id="UP000027395">
    <property type="component" value="Chromosome"/>
</dbReference>
<feature type="coiled-coil region" evidence="4">
    <location>
        <begin position="236"/>
        <end position="325"/>
    </location>
</feature>
<feature type="domain" description="Band 7" evidence="6">
    <location>
        <begin position="57"/>
        <end position="231"/>
    </location>
</feature>
<dbReference type="SMART" id="SM00244">
    <property type="entry name" value="PHB"/>
    <property type="match status" value="1"/>
</dbReference>
<keyword evidence="4" id="KW-0175">Coiled coil</keyword>
<dbReference type="STRING" id="388467.A19Y_3676"/>
<evidence type="ECO:0000256" key="4">
    <source>
        <dbReference type="SAM" id="Coils"/>
    </source>
</evidence>
<evidence type="ECO:0000256" key="3">
    <source>
        <dbReference type="ARBA" id="ARBA00023136"/>
    </source>
</evidence>
<evidence type="ECO:0000313" key="7">
    <source>
        <dbReference type="EMBL" id="KEI68426.1"/>
    </source>
</evidence>
<keyword evidence="8" id="KW-1185">Reference proteome</keyword>
<organism evidence="7 8">
    <name type="scientific">Planktothrix agardhii (strain NIVA-CYA 126/8)</name>
    <dbReference type="NCBI Taxonomy" id="388467"/>
    <lineage>
        <taxon>Bacteria</taxon>
        <taxon>Bacillati</taxon>
        <taxon>Cyanobacteriota</taxon>
        <taxon>Cyanophyceae</taxon>
        <taxon>Oscillatoriophycideae</taxon>
        <taxon>Oscillatoriales</taxon>
        <taxon>Microcoleaceae</taxon>
        <taxon>Planktothrix</taxon>
    </lineage>
</organism>
<dbReference type="InterPro" id="IPR027705">
    <property type="entry name" value="Flotillin_fam"/>
</dbReference>
<dbReference type="InterPro" id="IPR036013">
    <property type="entry name" value="Band_7/SPFH_dom_sf"/>
</dbReference>